<keyword evidence="13" id="KW-0511">Multifunctional enzyme</keyword>
<dbReference type="Pfam" id="PF03853">
    <property type="entry name" value="YjeF_N"/>
    <property type="match status" value="1"/>
</dbReference>
<evidence type="ECO:0000256" key="18">
    <source>
        <dbReference type="PIRNR" id="PIRNR017184"/>
    </source>
</evidence>
<evidence type="ECO:0000256" key="6">
    <source>
        <dbReference type="ARBA" id="ARBA00022741"/>
    </source>
</evidence>
<evidence type="ECO:0000256" key="11">
    <source>
        <dbReference type="ARBA" id="ARBA00023235"/>
    </source>
</evidence>
<comment type="catalytic activity">
    <reaction evidence="2 18">
        <text>(6R)-NADPHX = (6S)-NADPHX</text>
        <dbReference type="Rhea" id="RHEA:32227"/>
        <dbReference type="ChEBI" id="CHEBI:64076"/>
        <dbReference type="ChEBI" id="CHEBI:64077"/>
        <dbReference type="EC" id="5.1.99.6"/>
    </reaction>
</comment>
<evidence type="ECO:0000256" key="4">
    <source>
        <dbReference type="ARBA" id="ARBA00009524"/>
    </source>
</evidence>
<dbReference type="PROSITE" id="PS51385">
    <property type="entry name" value="YJEF_N"/>
    <property type="match status" value="1"/>
</dbReference>
<keyword evidence="8 17" id="KW-0521">NADP</keyword>
<feature type="binding site" evidence="17">
    <location>
        <position position="353"/>
    </location>
    <ligand>
        <name>(6S)-NADPHX</name>
        <dbReference type="ChEBI" id="CHEBI:64076"/>
    </ligand>
</feature>
<evidence type="ECO:0000256" key="16">
    <source>
        <dbReference type="ARBA" id="ARBA00049209"/>
    </source>
</evidence>
<evidence type="ECO:0000313" key="21">
    <source>
        <dbReference type="EMBL" id="QVV90672.1"/>
    </source>
</evidence>
<keyword evidence="5 18" id="KW-0479">Metal-binding</keyword>
<comment type="function">
    <text evidence="17">Catalyzes the dehydration of the S-form of NAD(P)HX at the expense of ADP, which is converted to AMP. Together with NAD(P)HX epimerase, which catalyzes the epimerization of the S- and R-forms, the enzyme allows the repair of both epimers of NAD(P)HX, a damaged form of NAD(P)H that is a result of enzymatic or heat-dependent hydration.</text>
</comment>
<feature type="binding site" evidence="17">
    <location>
        <position position="417"/>
    </location>
    <ligand>
        <name>(6S)-NADPHX</name>
        <dbReference type="ChEBI" id="CHEBI:64076"/>
    </ligand>
</feature>
<dbReference type="InterPro" id="IPR036652">
    <property type="entry name" value="YjeF_N_dom_sf"/>
</dbReference>
<comment type="subunit">
    <text evidence="17">Homotetramer.</text>
</comment>
<comment type="similarity">
    <text evidence="4 18">In the C-terminal section; belongs to the NnrD/CARKD family.</text>
</comment>
<feature type="binding site" evidence="17">
    <location>
        <position position="416"/>
    </location>
    <ligand>
        <name>AMP</name>
        <dbReference type="ChEBI" id="CHEBI:456215"/>
    </ligand>
</feature>
<dbReference type="HAMAP" id="MF_01965">
    <property type="entry name" value="NADHX_dehydratase"/>
    <property type="match status" value="1"/>
</dbReference>
<dbReference type="GO" id="GO:0046872">
    <property type="term" value="F:metal ion binding"/>
    <property type="evidence" value="ECO:0007669"/>
    <property type="project" value="UniProtKB-UniRule"/>
</dbReference>
<feature type="binding site" evidence="17">
    <location>
        <position position="312"/>
    </location>
    <ligand>
        <name>(6S)-NADPHX</name>
        <dbReference type="ChEBI" id="CHEBI:64076"/>
    </ligand>
</feature>
<dbReference type="Pfam" id="PF01256">
    <property type="entry name" value="Carb_kinase"/>
    <property type="match status" value="1"/>
</dbReference>
<evidence type="ECO:0000256" key="14">
    <source>
        <dbReference type="ARBA" id="ARBA00025153"/>
    </source>
</evidence>
<evidence type="ECO:0000256" key="7">
    <source>
        <dbReference type="ARBA" id="ARBA00022840"/>
    </source>
</evidence>
<evidence type="ECO:0000313" key="22">
    <source>
        <dbReference type="Proteomes" id="UP000680656"/>
    </source>
</evidence>
<feature type="domain" description="YjeF N-terminal" evidence="20">
    <location>
        <begin position="31"/>
        <end position="214"/>
    </location>
</feature>
<evidence type="ECO:0000259" key="20">
    <source>
        <dbReference type="PROSITE" id="PS51385"/>
    </source>
</evidence>
<reference evidence="21 22" key="1">
    <citation type="submission" date="2021-05" db="EMBL/GenBank/DDBJ databases">
        <title>A novel Methanospirillum isolate from a pyrite-forming mixed culture.</title>
        <authorList>
            <person name="Bunk B."/>
            <person name="Sproer C."/>
            <person name="Spring S."/>
            <person name="Pester M."/>
        </authorList>
    </citation>
    <scope>NUCLEOTIDE SEQUENCE [LARGE SCALE GENOMIC DNA]</scope>
    <source>
        <strain evidence="21 22">J.3.6.1-F.2.7.3</strain>
    </source>
</reference>
<dbReference type="InterPro" id="IPR004443">
    <property type="entry name" value="YjeF_N_dom"/>
</dbReference>
<evidence type="ECO:0000256" key="12">
    <source>
        <dbReference type="ARBA" id="ARBA00023239"/>
    </source>
</evidence>
<evidence type="ECO:0000256" key="2">
    <source>
        <dbReference type="ARBA" id="ARBA00000909"/>
    </source>
</evidence>
<comment type="cofactor">
    <cofactor evidence="18">
        <name>K(+)</name>
        <dbReference type="ChEBI" id="CHEBI:29103"/>
    </cofactor>
    <text evidence="18">Binds 1 potassium ion per subunit.</text>
</comment>
<comment type="catalytic activity">
    <reaction evidence="1 18">
        <text>(6R)-NADHX = (6S)-NADHX</text>
        <dbReference type="Rhea" id="RHEA:32215"/>
        <dbReference type="ChEBI" id="CHEBI:64074"/>
        <dbReference type="ChEBI" id="CHEBI:64075"/>
        <dbReference type="EC" id="5.1.99.6"/>
    </reaction>
</comment>
<proteinExistence type="inferred from homology"/>
<dbReference type="NCBIfam" id="TIGR00196">
    <property type="entry name" value="yjeF_cterm"/>
    <property type="match status" value="1"/>
</dbReference>
<dbReference type="InterPro" id="IPR030677">
    <property type="entry name" value="Nnr"/>
</dbReference>
<dbReference type="RefSeq" id="WP_214421436.1">
    <property type="nucleotide sequence ID" value="NZ_JAXCMI010000001.1"/>
</dbReference>
<evidence type="ECO:0000256" key="8">
    <source>
        <dbReference type="ARBA" id="ARBA00022857"/>
    </source>
</evidence>
<dbReference type="GO" id="GO:0052856">
    <property type="term" value="F:NAD(P)HX epimerase activity"/>
    <property type="evidence" value="ECO:0007669"/>
    <property type="project" value="UniProtKB-EC"/>
</dbReference>
<dbReference type="Proteomes" id="UP000680656">
    <property type="component" value="Chromosome"/>
</dbReference>
<evidence type="ECO:0000256" key="13">
    <source>
        <dbReference type="ARBA" id="ARBA00023268"/>
    </source>
</evidence>
<dbReference type="PROSITE" id="PS51383">
    <property type="entry name" value="YJEF_C_3"/>
    <property type="match status" value="1"/>
</dbReference>
<feature type="domain" description="YjeF C-terminal" evidence="19">
    <location>
        <begin position="216"/>
        <end position="474"/>
    </location>
</feature>
<dbReference type="KEGG" id="mrtj:KHC33_16085"/>
<dbReference type="GO" id="GO:0046496">
    <property type="term" value="P:nicotinamide nucleotide metabolic process"/>
    <property type="evidence" value="ECO:0007669"/>
    <property type="project" value="UniProtKB-UniRule"/>
</dbReference>
<evidence type="ECO:0000256" key="17">
    <source>
        <dbReference type="HAMAP-Rule" id="MF_01965"/>
    </source>
</evidence>
<dbReference type="Gene3D" id="3.40.50.10260">
    <property type="entry name" value="YjeF N-terminal domain"/>
    <property type="match status" value="1"/>
</dbReference>
<dbReference type="Gene3D" id="3.40.1190.20">
    <property type="match status" value="1"/>
</dbReference>
<dbReference type="InterPro" id="IPR000631">
    <property type="entry name" value="CARKD"/>
</dbReference>
<keyword evidence="9 18" id="KW-0630">Potassium</keyword>
<dbReference type="SUPFAM" id="SSF53613">
    <property type="entry name" value="Ribokinase-like"/>
    <property type="match status" value="1"/>
</dbReference>
<keyword evidence="11 18" id="KW-0413">Isomerase</keyword>
<keyword evidence="6 17" id="KW-0547">Nucleotide-binding</keyword>
<feature type="binding site" evidence="17">
    <location>
        <position position="250"/>
    </location>
    <ligand>
        <name>(6S)-NADPHX</name>
        <dbReference type="ChEBI" id="CHEBI:64076"/>
    </ligand>
</feature>
<dbReference type="SUPFAM" id="SSF64153">
    <property type="entry name" value="YjeF N-terminal domain-like"/>
    <property type="match status" value="1"/>
</dbReference>
<evidence type="ECO:0000256" key="10">
    <source>
        <dbReference type="ARBA" id="ARBA00023027"/>
    </source>
</evidence>
<dbReference type="EC" id="4.2.1.136" evidence="17"/>
<dbReference type="GO" id="GO:0110051">
    <property type="term" value="P:metabolite repair"/>
    <property type="evidence" value="ECO:0007669"/>
    <property type="project" value="TreeGrafter"/>
</dbReference>
<keyword evidence="7 17" id="KW-0067">ATP-binding</keyword>
<keyword evidence="22" id="KW-1185">Reference proteome</keyword>
<dbReference type="EMBL" id="CP075546">
    <property type="protein sequence ID" value="QVV90672.1"/>
    <property type="molecule type" value="Genomic_DNA"/>
</dbReference>
<comment type="catalytic activity">
    <reaction evidence="16 17 18">
        <text>(6S)-NADPHX + ADP = AMP + phosphate + NADPH + H(+)</text>
        <dbReference type="Rhea" id="RHEA:32235"/>
        <dbReference type="ChEBI" id="CHEBI:15378"/>
        <dbReference type="ChEBI" id="CHEBI:43474"/>
        <dbReference type="ChEBI" id="CHEBI:57783"/>
        <dbReference type="ChEBI" id="CHEBI:64076"/>
        <dbReference type="ChEBI" id="CHEBI:456215"/>
        <dbReference type="ChEBI" id="CHEBI:456216"/>
        <dbReference type="EC" id="4.2.1.136"/>
    </reaction>
</comment>
<dbReference type="NCBIfam" id="TIGR00197">
    <property type="entry name" value="yjeF_nterm"/>
    <property type="match status" value="1"/>
</dbReference>
<comment type="cofactor">
    <cofactor evidence="17">
        <name>Mg(2+)</name>
        <dbReference type="ChEBI" id="CHEBI:18420"/>
    </cofactor>
</comment>
<evidence type="ECO:0000256" key="15">
    <source>
        <dbReference type="ARBA" id="ARBA00048238"/>
    </source>
</evidence>
<comment type="similarity">
    <text evidence="17">Belongs to the NnrD/CARKD family.</text>
</comment>
<keyword evidence="10 17" id="KW-0520">NAD</keyword>
<evidence type="ECO:0000256" key="5">
    <source>
        <dbReference type="ARBA" id="ARBA00022723"/>
    </source>
</evidence>
<comment type="catalytic activity">
    <reaction evidence="15 17 18">
        <text>(6S)-NADHX + ADP = AMP + phosphate + NADH + H(+)</text>
        <dbReference type="Rhea" id="RHEA:32223"/>
        <dbReference type="ChEBI" id="CHEBI:15378"/>
        <dbReference type="ChEBI" id="CHEBI:43474"/>
        <dbReference type="ChEBI" id="CHEBI:57945"/>
        <dbReference type="ChEBI" id="CHEBI:64074"/>
        <dbReference type="ChEBI" id="CHEBI:456215"/>
        <dbReference type="ChEBI" id="CHEBI:456216"/>
        <dbReference type="EC" id="4.2.1.136"/>
    </reaction>
</comment>
<comment type="caution">
    <text evidence="17">Lacks conserved residue(s) required for the propagation of feature annotation.</text>
</comment>
<gene>
    <name evidence="17" type="primary">nnrD</name>
    <name evidence="21" type="ORF">KHC33_16085</name>
</gene>
<sequence length="479" mass="51545">MTIHMQHQPFPDDLTRYSEYACLDLITPEEMRRIDHNAQSLGISGLELMESAGTALSLVAQEYHAGIVLILCGSGNNGGDGLVAARHMSREAEVTVLWYDSGHQTRSTRRQLERLSHCDVRSIRFRCREDLLHHLDIFSKADLIVDALLGTGGAGTVREPLKTCIDLANQSQAPVLCADLPSPGIIPDRICAFHRPKVKDSEVYDIGIPILAEIGTGPGDLLLMQERKQNVHKGVGGEILVIGGGPYQGAPWLSGLAALRAGADIVRIVTPHYLPEPDLIHIPTSGDTITQNDLDTIIPLCDRSDVVLCGPGLGPDAHEVILTCSEHVKKGVFDADSLRTPLPHAHESLYTPHTGEFTRITGRDPGLTPYDRAHAVRNSDIPGTVLLKGPVDVISDTKRIRFNQTGTPAMTTGGTGDVLAGVCAALMVHLSAFDAACIGAYATGCAGEMITNTHGYGMTARDLIPAIPQVLFRRTLEGE</sequence>
<dbReference type="PANTHER" id="PTHR12592">
    <property type="entry name" value="ATP-DEPENDENT (S)-NAD(P)H-HYDRATE DEHYDRATASE FAMILY MEMBER"/>
    <property type="match status" value="1"/>
</dbReference>
<evidence type="ECO:0000256" key="3">
    <source>
        <dbReference type="ARBA" id="ARBA00006001"/>
    </source>
</evidence>
<dbReference type="GO" id="GO:0052855">
    <property type="term" value="F:ADP-dependent NAD(P)H-hydrate dehydratase activity"/>
    <property type="evidence" value="ECO:0007669"/>
    <property type="project" value="UniProtKB-UniRule"/>
</dbReference>
<dbReference type="GO" id="GO:0005524">
    <property type="term" value="F:ATP binding"/>
    <property type="evidence" value="ECO:0007669"/>
    <property type="project" value="UniProtKB-UniRule"/>
</dbReference>
<evidence type="ECO:0000256" key="1">
    <source>
        <dbReference type="ARBA" id="ARBA00000013"/>
    </source>
</evidence>
<dbReference type="CDD" id="cd01171">
    <property type="entry name" value="YXKO-related"/>
    <property type="match status" value="1"/>
</dbReference>
<dbReference type="PIRSF" id="PIRSF017184">
    <property type="entry name" value="Nnr"/>
    <property type="match status" value="1"/>
</dbReference>
<keyword evidence="12 17" id="KW-0456">Lyase</keyword>
<comment type="similarity">
    <text evidence="3 18">In the N-terminal section; belongs to the NnrE/AIBP family.</text>
</comment>
<evidence type="ECO:0000256" key="9">
    <source>
        <dbReference type="ARBA" id="ARBA00022958"/>
    </source>
</evidence>
<protein>
    <recommendedName>
        <fullName evidence="17">ADP-dependent (S)-NAD(P)H-hydrate dehydratase</fullName>
        <ecNumber evidence="17">4.2.1.136</ecNumber>
    </recommendedName>
    <alternativeName>
        <fullName evidence="17">ADP-dependent NAD(P)HX dehydratase</fullName>
    </alternativeName>
</protein>
<dbReference type="PANTHER" id="PTHR12592:SF0">
    <property type="entry name" value="ATP-DEPENDENT (S)-NAD(P)H-HYDRATE DEHYDRATASE"/>
    <property type="match status" value="1"/>
</dbReference>
<evidence type="ECO:0000259" key="19">
    <source>
        <dbReference type="PROSITE" id="PS51383"/>
    </source>
</evidence>
<name>A0A8E7EIZ9_9EURY</name>
<dbReference type="InterPro" id="IPR029056">
    <property type="entry name" value="Ribokinase-like"/>
</dbReference>
<organism evidence="21 22">
    <name type="scientific">Methanospirillum purgamenti</name>
    <dbReference type="NCBI Taxonomy" id="2834276"/>
    <lineage>
        <taxon>Archaea</taxon>
        <taxon>Methanobacteriati</taxon>
        <taxon>Methanobacteriota</taxon>
        <taxon>Stenosarchaea group</taxon>
        <taxon>Methanomicrobia</taxon>
        <taxon>Methanomicrobiales</taxon>
        <taxon>Methanospirillaceae</taxon>
        <taxon>Methanospirillum</taxon>
    </lineage>
</organism>
<accession>A0A8E7EIZ9</accession>
<dbReference type="AlphaFoldDB" id="A0A8E7EIZ9"/>
<comment type="function">
    <text evidence="14 18">Bifunctional enzyme that catalyzes the epimerization of the S- and R-forms of NAD(P)HX and the dehydration of the S-form of NAD(P)HX at the expense of ADP, which is converted to AMP. This allows the repair of both epimers of NAD(P)HX, a damaged form of NAD(P)H that is a result of enzymatic or heat-dependent hydration.</text>
</comment>